<comment type="caution">
    <text evidence="2">The sequence shown here is derived from an EMBL/GenBank/DDBJ whole genome shotgun (WGS) entry which is preliminary data.</text>
</comment>
<evidence type="ECO:0000256" key="1">
    <source>
        <dbReference type="SAM" id="MobiDB-lite"/>
    </source>
</evidence>
<dbReference type="Proteomes" id="UP001596086">
    <property type="component" value="Unassembled WGS sequence"/>
</dbReference>
<proteinExistence type="predicted"/>
<keyword evidence="3" id="KW-1185">Reference proteome</keyword>
<reference evidence="3" key="1">
    <citation type="journal article" date="2019" name="Int. J. Syst. Evol. Microbiol.">
        <title>The Global Catalogue of Microorganisms (GCM) 10K type strain sequencing project: providing services to taxonomists for standard genome sequencing and annotation.</title>
        <authorList>
            <consortium name="The Broad Institute Genomics Platform"/>
            <consortium name="The Broad Institute Genome Sequencing Center for Infectious Disease"/>
            <person name="Wu L."/>
            <person name="Ma J."/>
        </authorList>
    </citation>
    <scope>NUCLEOTIDE SEQUENCE [LARGE SCALE GENOMIC DNA]</scope>
    <source>
        <strain evidence="3">CGMCC 4.5798</strain>
    </source>
</reference>
<organism evidence="2 3">
    <name type="scientific">Massilia aerilata</name>
    <dbReference type="NCBI Taxonomy" id="453817"/>
    <lineage>
        <taxon>Bacteria</taxon>
        <taxon>Pseudomonadati</taxon>
        <taxon>Pseudomonadota</taxon>
        <taxon>Betaproteobacteria</taxon>
        <taxon>Burkholderiales</taxon>
        <taxon>Oxalobacteraceae</taxon>
        <taxon>Telluria group</taxon>
        <taxon>Massilia</taxon>
    </lineage>
</organism>
<dbReference type="EMBL" id="JBHSMZ010000004">
    <property type="protein sequence ID" value="MFC5548169.1"/>
    <property type="molecule type" value="Genomic_DNA"/>
</dbReference>
<feature type="region of interest" description="Disordered" evidence="1">
    <location>
        <begin position="90"/>
        <end position="115"/>
    </location>
</feature>
<gene>
    <name evidence="2" type="ORF">ACFPO9_06535</name>
</gene>
<sequence>MSTQAFAVFLQDLRDGRAHSELSTGLADLLAAVKDTGKGGSLTLQIKVKPGARGKDVDKVVIVDNVKVDLPKPERGEDFFWVTDDNELSRKHPRQQSLELREVSASQPPQLKEAQ</sequence>
<evidence type="ECO:0000313" key="3">
    <source>
        <dbReference type="Proteomes" id="UP001596086"/>
    </source>
</evidence>
<protein>
    <submittedName>
        <fullName evidence="2">Uncharacterized protein</fullName>
    </submittedName>
</protein>
<dbReference type="RefSeq" id="WP_379768634.1">
    <property type="nucleotide sequence ID" value="NZ_JBHSMZ010000004.1"/>
</dbReference>
<name>A0ABW0RVC9_9BURK</name>
<accession>A0ABW0RVC9</accession>
<evidence type="ECO:0000313" key="2">
    <source>
        <dbReference type="EMBL" id="MFC5548169.1"/>
    </source>
</evidence>